<dbReference type="InterPro" id="IPR050378">
    <property type="entry name" value="Metallo-dep_Hydrolases_sf"/>
</dbReference>
<sequence length="530" mass="55732">MAELLIRGALVLDGTGAPGRRADVTVDRGLVTAVGGAGLTGRRVLDADGLALAPGFVDMHAHSELSLLTDPDHTAKVAQGVTCEVLGQDGLSYAPVDDTTLPQLRQAIAGWHGDPPGLDWDWRDVAGYLDRLDRGSAVNACYLVPHGTVRMLAMGWADRPATGPELAAQQRLLAEGLRQGAVGLSAGLSYPPGRSAPTAELVALCRVVAAHGGFFAPHHRSYGAGALAAYAEMVEVARAAGCALHLAHATLNFRMNRGRSGELLALLDAAARDGVDLTLDSYPYLPGATTLAALLPGWAAEGGPAATLARLRDPAALARIRHDLEVVGSDGCHGVPVEWDTIRIAGSRDPAAIGATLDQLAARAGRSPFATFVALLLADELSTAILQLVGNEENVRAVMRHPGHTGGSDGLLAVAHPHPRAYGTFPRYLARYVRELGVLTLAECVAHLAGTPARRLRLRRRGLVRAGYHADLVLFDPATVADTATFEEPRRLPRGIPHVLVAGVPVIADGRPTGARPGRALRRHRDATVR</sequence>
<evidence type="ECO:0000259" key="2">
    <source>
        <dbReference type="Pfam" id="PF07969"/>
    </source>
</evidence>
<dbReference type="SUPFAM" id="SSF51338">
    <property type="entry name" value="Composite domain of metallo-dependent hydrolases"/>
    <property type="match status" value="1"/>
</dbReference>
<dbReference type="Pfam" id="PF07969">
    <property type="entry name" value="Amidohydro_3"/>
    <property type="match status" value="1"/>
</dbReference>
<dbReference type="SUPFAM" id="SSF51556">
    <property type="entry name" value="Metallo-dependent hydrolases"/>
    <property type="match status" value="1"/>
</dbReference>
<feature type="region of interest" description="Disordered" evidence="1">
    <location>
        <begin position="511"/>
        <end position="530"/>
    </location>
</feature>
<comment type="caution">
    <text evidence="3">The sequence shown here is derived from an EMBL/GenBank/DDBJ whole genome shotgun (WGS) entry which is preliminary data.</text>
</comment>
<dbReference type="PANTHER" id="PTHR11647">
    <property type="entry name" value="HYDRANTOINASE/DIHYDROPYRIMIDINASE FAMILY MEMBER"/>
    <property type="match status" value="1"/>
</dbReference>
<dbReference type="Proteomes" id="UP001183410">
    <property type="component" value="Unassembled WGS sequence"/>
</dbReference>
<dbReference type="Gene3D" id="3.20.20.140">
    <property type="entry name" value="Metal-dependent hydrolases"/>
    <property type="match status" value="2"/>
</dbReference>
<reference evidence="4" key="1">
    <citation type="submission" date="2023-07" db="EMBL/GenBank/DDBJ databases">
        <title>30 novel species of actinomycetes from the DSMZ collection.</title>
        <authorList>
            <person name="Nouioui I."/>
        </authorList>
    </citation>
    <scope>NUCLEOTIDE SEQUENCE [LARGE SCALE GENOMIC DNA]</scope>
    <source>
        <strain evidence="4">DSM 44915</strain>
    </source>
</reference>
<accession>A0ABU2JK42</accession>
<dbReference type="InterPro" id="IPR011059">
    <property type="entry name" value="Metal-dep_hydrolase_composite"/>
</dbReference>
<name>A0ABU2JK42_9ACTN</name>
<evidence type="ECO:0000313" key="4">
    <source>
        <dbReference type="Proteomes" id="UP001183410"/>
    </source>
</evidence>
<gene>
    <name evidence="3" type="ORF">RM844_01070</name>
</gene>
<feature type="domain" description="Amidohydrolase 3" evidence="2">
    <location>
        <begin position="43"/>
        <end position="506"/>
    </location>
</feature>
<protein>
    <submittedName>
        <fullName evidence="3">D-aminoacylase</fullName>
        <ecNumber evidence="3">3.5.1.-</ecNumber>
    </submittedName>
</protein>
<dbReference type="RefSeq" id="WP_311663562.1">
    <property type="nucleotide sequence ID" value="NZ_JAVREO010000001.1"/>
</dbReference>
<evidence type="ECO:0000256" key="1">
    <source>
        <dbReference type="SAM" id="MobiDB-lite"/>
    </source>
</evidence>
<dbReference type="EC" id="3.5.1.-" evidence="3"/>
<proteinExistence type="predicted"/>
<keyword evidence="4" id="KW-1185">Reference proteome</keyword>
<dbReference type="InterPro" id="IPR013108">
    <property type="entry name" value="Amidohydro_3"/>
</dbReference>
<dbReference type="PANTHER" id="PTHR11647:SF1">
    <property type="entry name" value="COLLAPSIN RESPONSE MEDIATOR PROTEIN"/>
    <property type="match status" value="1"/>
</dbReference>
<feature type="compositionally biased region" description="Basic residues" evidence="1">
    <location>
        <begin position="519"/>
        <end position="530"/>
    </location>
</feature>
<dbReference type="EMBL" id="JAVREO010000001">
    <property type="protein sequence ID" value="MDT0264874.1"/>
    <property type="molecule type" value="Genomic_DNA"/>
</dbReference>
<organism evidence="3 4">
    <name type="scientific">Streptomyces chisholmiae</name>
    <dbReference type="NCBI Taxonomy" id="3075540"/>
    <lineage>
        <taxon>Bacteria</taxon>
        <taxon>Bacillati</taxon>
        <taxon>Actinomycetota</taxon>
        <taxon>Actinomycetes</taxon>
        <taxon>Kitasatosporales</taxon>
        <taxon>Streptomycetaceae</taxon>
        <taxon>Streptomyces</taxon>
    </lineage>
</organism>
<dbReference type="InterPro" id="IPR032466">
    <property type="entry name" value="Metal_Hydrolase"/>
</dbReference>
<evidence type="ECO:0000313" key="3">
    <source>
        <dbReference type="EMBL" id="MDT0264874.1"/>
    </source>
</evidence>
<dbReference type="CDD" id="cd01297">
    <property type="entry name" value="D-aminoacylase"/>
    <property type="match status" value="1"/>
</dbReference>
<dbReference type="GO" id="GO:0016787">
    <property type="term" value="F:hydrolase activity"/>
    <property type="evidence" value="ECO:0007669"/>
    <property type="project" value="UniProtKB-KW"/>
</dbReference>
<keyword evidence="3" id="KW-0378">Hydrolase</keyword>